<protein>
    <submittedName>
        <fullName evidence="2">Uncharacterized protein</fullName>
    </submittedName>
</protein>
<evidence type="ECO:0000256" key="1">
    <source>
        <dbReference type="SAM" id="MobiDB-lite"/>
    </source>
</evidence>
<dbReference type="EMBL" id="ADBJ01000037">
    <property type="protein sequence ID" value="EFA79064.1"/>
    <property type="molecule type" value="Genomic_DNA"/>
</dbReference>
<organism evidence="2 3">
    <name type="scientific">Heterostelium pallidum (strain ATCC 26659 / Pp 5 / PN500)</name>
    <name type="common">Cellular slime mold</name>
    <name type="synonym">Polysphondylium pallidum</name>
    <dbReference type="NCBI Taxonomy" id="670386"/>
    <lineage>
        <taxon>Eukaryota</taxon>
        <taxon>Amoebozoa</taxon>
        <taxon>Evosea</taxon>
        <taxon>Eumycetozoa</taxon>
        <taxon>Dictyostelia</taxon>
        <taxon>Acytosteliales</taxon>
        <taxon>Acytosteliaceae</taxon>
        <taxon>Heterostelium</taxon>
    </lineage>
</organism>
<dbReference type="InParanoid" id="D3BIG4"/>
<comment type="caution">
    <text evidence="2">The sequence shown here is derived from an EMBL/GenBank/DDBJ whole genome shotgun (WGS) entry which is preliminary data.</text>
</comment>
<accession>D3BIG4</accession>
<dbReference type="RefSeq" id="XP_020431187.1">
    <property type="nucleotide sequence ID" value="XM_020579348.1"/>
</dbReference>
<reference evidence="2 3" key="1">
    <citation type="journal article" date="2011" name="Genome Res.">
        <title>Phylogeny-wide analysis of social amoeba genomes highlights ancient origins for complex intercellular communication.</title>
        <authorList>
            <person name="Heidel A.J."/>
            <person name="Lawal H.M."/>
            <person name="Felder M."/>
            <person name="Schilde C."/>
            <person name="Helps N.R."/>
            <person name="Tunggal B."/>
            <person name="Rivero F."/>
            <person name="John U."/>
            <person name="Schleicher M."/>
            <person name="Eichinger L."/>
            <person name="Platzer M."/>
            <person name="Noegel A.A."/>
            <person name="Schaap P."/>
            <person name="Gloeckner G."/>
        </authorList>
    </citation>
    <scope>NUCLEOTIDE SEQUENCE [LARGE SCALE GENOMIC DNA]</scope>
    <source>
        <strain evidence="3">ATCC 26659 / Pp 5 / PN500</strain>
    </source>
</reference>
<name>D3BIG4_HETP5</name>
<dbReference type="AlphaFoldDB" id="D3BIG4"/>
<dbReference type="Proteomes" id="UP000001396">
    <property type="component" value="Unassembled WGS sequence"/>
</dbReference>
<feature type="compositionally biased region" description="Acidic residues" evidence="1">
    <location>
        <begin position="62"/>
        <end position="75"/>
    </location>
</feature>
<feature type="compositionally biased region" description="Polar residues" evidence="1">
    <location>
        <begin position="76"/>
        <end position="88"/>
    </location>
</feature>
<keyword evidence="3" id="KW-1185">Reference proteome</keyword>
<dbReference type="GeneID" id="31364013"/>
<sequence>MCLTRFEQVYCPQKNCRGMGYCKKCYGHNTTKRHCICCDCGKGNCERDKEHIREVLKKGGEDDGQEDSDDSDDSVNELTSAIQKLSAK</sequence>
<feature type="region of interest" description="Disordered" evidence="1">
    <location>
        <begin position="57"/>
        <end position="88"/>
    </location>
</feature>
<evidence type="ECO:0000313" key="3">
    <source>
        <dbReference type="Proteomes" id="UP000001396"/>
    </source>
</evidence>
<proteinExistence type="predicted"/>
<evidence type="ECO:0000313" key="2">
    <source>
        <dbReference type="EMBL" id="EFA79064.1"/>
    </source>
</evidence>
<gene>
    <name evidence="2" type="ORF">PPL_08534</name>
</gene>